<evidence type="ECO:0000313" key="3">
    <source>
        <dbReference type="Proteomes" id="UP000282195"/>
    </source>
</evidence>
<dbReference type="SUPFAM" id="SSF47598">
    <property type="entry name" value="Ribbon-helix-helix"/>
    <property type="match status" value="1"/>
</dbReference>
<dbReference type="InterPro" id="IPR053853">
    <property type="entry name" value="FitA-like_RHH"/>
</dbReference>
<keyword evidence="3" id="KW-1185">Reference proteome</keyword>
<dbReference type="AlphaFoldDB" id="A0A387FGG3"/>
<accession>A0A387FGG3</accession>
<dbReference type="InterPro" id="IPR010985">
    <property type="entry name" value="Ribbon_hlx_hlx"/>
</dbReference>
<dbReference type="EMBL" id="CP032694">
    <property type="protein sequence ID" value="AYG57918.1"/>
    <property type="molecule type" value="Genomic_DNA"/>
</dbReference>
<proteinExistence type="predicted"/>
<reference evidence="2 3" key="1">
    <citation type="submission" date="2018-10" db="EMBL/GenBank/DDBJ databases">
        <title>Rhizobium etli, R. leguminosarum and a new Rhizobium genospecies from Phaseolus dumosus.</title>
        <authorList>
            <person name="Ramirez-Puebla S.T."/>
            <person name="Rogel-Hernandez M.A."/>
            <person name="Guerrero G."/>
            <person name="Ormeno-Orrillo E."/>
            <person name="Martinez-Romero J.C."/>
            <person name="Negrete-Yankelevich S."/>
            <person name="Martinez-Romero E."/>
        </authorList>
    </citation>
    <scope>NUCLEOTIDE SEQUENCE [LARGE SCALE GENOMIC DNA]</scope>
    <source>
        <strain evidence="2 3">CCGE525</strain>
    </source>
</reference>
<dbReference type="GO" id="GO:0006355">
    <property type="term" value="P:regulation of DNA-templated transcription"/>
    <property type="evidence" value="ECO:0007669"/>
    <property type="project" value="InterPro"/>
</dbReference>
<dbReference type="OrthoDB" id="8083485at2"/>
<evidence type="ECO:0000259" key="1">
    <source>
        <dbReference type="Pfam" id="PF22513"/>
    </source>
</evidence>
<gene>
    <name evidence="2" type="ORF">CCGE525_03130</name>
</gene>
<dbReference type="Pfam" id="PF22513">
    <property type="entry name" value="FitA-like_RHH"/>
    <property type="match status" value="1"/>
</dbReference>
<protein>
    <submittedName>
        <fullName evidence="2">Plasmid stabilization protein</fullName>
    </submittedName>
</protein>
<evidence type="ECO:0000313" key="2">
    <source>
        <dbReference type="EMBL" id="AYG57918.1"/>
    </source>
</evidence>
<dbReference type="RefSeq" id="WP_120703009.1">
    <property type="nucleotide sequence ID" value="NZ_CP032694.1"/>
</dbReference>
<organism evidence="2 3">
    <name type="scientific">Rhizobium jaguaris</name>
    <dbReference type="NCBI Taxonomy" id="1312183"/>
    <lineage>
        <taxon>Bacteria</taxon>
        <taxon>Pseudomonadati</taxon>
        <taxon>Pseudomonadota</taxon>
        <taxon>Alphaproteobacteria</taxon>
        <taxon>Hyphomicrobiales</taxon>
        <taxon>Rhizobiaceae</taxon>
        <taxon>Rhizobium/Agrobacterium group</taxon>
        <taxon>Rhizobium</taxon>
    </lineage>
</organism>
<dbReference type="Proteomes" id="UP000282195">
    <property type="component" value="Chromosome"/>
</dbReference>
<dbReference type="KEGG" id="rjg:CCGE525_03130"/>
<feature type="domain" description="Antitoxin FitA-like ribbon-helix-helix" evidence="1">
    <location>
        <begin position="4"/>
        <end position="39"/>
    </location>
</feature>
<name>A0A387FGG3_9HYPH</name>
<sequence>MSDLLIRDIPDALKQDIAERAKQTGRSLSDEAKELLRVALVAEDANAGRSGLSAWDVLRPIFYNEDGAAAEEYGRIMDEIEAERKKDFGRPVEDFE</sequence>